<dbReference type="InterPro" id="IPR015946">
    <property type="entry name" value="KH_dom-like_a/b"/>
</dbReference>
<dbReference type="Pfam" id="PF02566">
    <property type="entry name" value="OsmC"/>
    <property type="match status" value="1"/>
</dbReference>
<sequence length="181" mass="19546">MDRLHTYDTEVTWTGDRGTGTSDYRAYERSHEVASEGRPVIPGSSDPSFRGDPTRWNPEQMLLASLSQCHLLWYLHLCSVSGVVVTGYVDRAVGTMAETAADGHFTEAVLRPRVRVAAAGMVDRALALHADAHRACFIANSVNFPVRHEPVVEVGPVLGPEAERQVGPEVKAEAGPEAVAG</sequence>
<gene>
    <name evidence="1" type="ORF">GCM10018781_68500</name>
</gene>
<dbReference type="EMBL" id="BNBO01000060">
    <property type="protein sequence ID" value="GHH82766.1"/>
    <property type="molecule type" value="Genomic_DNA"/>
</dbReference>
<accession>A0A919L4U7</accession>
<evidence type="ECO:0000313" key="2">
    <source>
        <dbReference type="Proteomes" id="UP000617734"/>
    </source>
</evidence>
<dbReference type="InterPro" id="IPR052707">
    <property type="entry name" value="OsmC_Ohr_Peroxiredoxin"/>
</dbReference>
<proteinExistence type="predicted"/>
<keyword evidence="2" id="KW-1185">Reference proteome</keyword>
<dbReference type="AlphaFoldDB" id="A0A919L4U7"/>
<dbReference type="GeneID" id="95357115"/>
<dbReference type="InterPro" id="IPR036102">
    <property type="entry name" value="OsmC/Ohrsf"/>
</dbReference>
<dbReference type="SUPFAM" id="SSF82784">
    <property type="entry name" value="OsmC-like"/>
    <property type="match status" value="1"/>
</dbReference>
<reference evidence="1" key="2">
    <citation type="submission" date="2020-09" db="EMBL/GenBank/DDBJ databases">
        <authorList>
            <person name="Sun Q."/>
            <person name="Ohkuma M."/>
        </authorList>
    </citation>
    <scope>NUCLEOTIDE SEQUENCE</scope>
    <source>
        <strain evidence="1">JCM 4646</strain>
    </source>
</reference>
<organism evidence="1 2">
    <name type="scientific">Kitasatospora indigofera</name>
    <dbReference type="NCBI Taxonomy" id="67307"/>
    <lineage>
        <taxon>Bacteria</taxon>
        <taxon>Bacillati</taxon>
        <taxon>Actinomycetota</taxon>
        <taxon>Actinomycetes</taxon>
        <taxon>Kitasatosporales</taxon>
        <taxon>Streptomycetaceae</taxon>
        <taxon>Kitasatospora</taxon>
    </lineage>
</organism>
<dbReference type="RefSeq" id="WP_190214811.1">
    <property type="nucleotide sequence ID" value="NZ_BNBO01000060.1"/>
</dbReference>
<evidence type="ECO:0000313" key="1">
    <source>
        <dbReference type="EMBL" id="GHH82766.1"/>
    </source>
</evidence>
<protein>
    <submittedName>
        <fullName evidence="1">Peroxiredoxin</fullName>
    </submittedName>
</protein>
<dbReference type="InterPro" id="IPR003718">
    <property type="entry name" value="OsmC/Ohr_fam"/>
</dbReference>
<dbReference type="PANTHER" id="PTHR42830:SF2">
    <property type="entry name" value="OSMC_OHR FAMILY PROTEIN"/>
    <property type="match status" value="1"/>
</dbReference>
<name>A0A919L4U7_9ACTN</name>
<dbReference type="Gene3D" id="3.30.300.20">
    <property type="match status" value="1"/>
</dbReference>
<comment type="caution">
    <text evidence="1">The sequence shown here is derived from an EMBL/GenBank/DDBJ whole genome shotgun (WGS) entry which is preliminary data.</text>
</comment>
<dbReference type="Proteomes" id="UP000617734">
    <property type="component" value="Unassembled WGS sequence"/>
</dbReference>
<dbReference type="PANTHER" id="PTHR42830">
    <property type="entry name" value="OSMOTICALLY INDUCIBLE FAMILY PROTEIN"/>
    <property type="match status" value="1"/>
</dbReference>
<reference evidence="1" key="1">
    <citation type="journal article" date="2014" name="Int. J. Syst. Evol. Microbiol.">
        <title>Complete genome sequence of Corynebacterium casei LMG S-19264T (=DSM 44701T), isolated from a smear-ripened cheese.</title>
        <authorList>
            <consortium name="US DOE Joint Genome Institute (JGI-PGF)"/>
            <person name="Walter F."/>
            <person name="Albersmeier A."/>
            <person name="Kalinowski J."/>
            <person name="Ruckert C."/>
        </authorList>
    </citation>
    <scope>NUCLEOTIDE SEQUENCE</scope>
    <source>
        <strain evidence="1">JCM 4646</strain>
    </source>
</reference>